<organism evidence="2 3">
    <name type="scientific">Meloidogyne enterolobii</name>
    <name type="common">Root-knot nematode worm</name>
    <name type="synonym">Meloidogyne mayaguensis</name>
    <dbReference type="NCBI Taxonomy" id="390850"/>
    <lineage>
        <taxon>Eukaryota</taxon>
        <taxon>Metazoa</taxon>
        <taxon>Ecdysozoa</taxon>
        <taxon>Nematoda</taxon>
        <taxon>Chromadorea</taxon>
        <taxon>Rhabditida</taxon>
        <taxon>Tylenchina</taxon>
        <taxon>Tylenchomorpha</taxon>
        <taxon>Tylenchoidea</taxon>
        <taxon>Meloidogynidae</taxon>
        <taxon>Meloidogyninae</taxon>
        <taxon>Meloidogyne</taxon>
    </lineage>
</organism>
<protein>
    <recommendedName>
        <fullName evidence="1">CTLH domain-containing protein</fullName>
    </recommendedName>
</protein>
<reference evidence="2 3" key="1">
    <citation type="submission" date="2020-08" db="EMBL/GenBank/DDBJ databases">
        <authorList>
            <person name="Koutsovoulos G."/>
            <person name="Danchin GJ E."/>
        </authorList>
    </citation>
    <scope>NUCLEOTIDE SEQUENCE [LARGE SCALE GENOMIC DNA]</scope>
</reference>
<dbReference type="GO" id="GO:0005634">
    <property type="term" value="C:nucleus"/>
    <property type="evidence" value="ECO:0007669"/>
    <property type="project" value="TreeGrafter"/>
</dbReference>
<name>A0A6V7U4W4_MELEN</name>
<dbReference type="PANTHER" id="PTHR12170:SF2">
    <property type="entry name" value="E3 UBIQUITIN-PROTEIN TRANSFERASE MAEA"/>
    <property type="match status" value="1"/>
</dbReference>
<dbReference type="GO" id="GO:0004842">
    <property type="term" value="F:ubiquitin-protein transferase activity"/>
    <property type="evidence" value="ECO:0007669"/>
    <property type="project" value="InterPro"/>
</dbReference>
<dbReference type="InterPro" id="IPR024964">
    <property type="entry name" value="CTLH/CRA"/>
</dbReference>
<evidence type="ECO:0000259" key="1">
    <source>
        <dbReference type="PROSITE" id="PS50897"/>
    </source>
</evidence>
<dbReference type="GO" id="GO:0043161">
    <property type="term" value="P:proteasome-mediated ubiquitin-dependent protein catabolic process"/>
    <property type="evidence" value="ECO:0007669"/>
    <property type="project" value="InterPro"/>
</dbReference>
<evidence type="ECO:0000313" key="3">
    <source>
        <dbReference type="Proteomes" id="UP000580250"/>
    </source>
</evidence>
<dbReference type="PANTHER" id="PTHR12170">
    <property type="entry name" value="MACROPHAGE ERYTHROBLAST ATTACHER-RELATED"/>
    <property type="match status" value="1"/>
</dbReference>
<feature type="domain" description="CTLH" evidence="1">
    <location>
        <begin position="12"/>
        <end position="69"/>
    </location>
</feature>
<dbReference type="OrthoDB" id="1933455at2759"/>
<dbReference type="AlphaFoldDB" id="A0A6V7U4W4"/>
<dbReference type="EMBL" id="CAJEWN010000036">
    <property type="protein sequence ID" value="CAD2145919.1"/>
    <property type="molecule type" value="Genomic_DNA"/>
</dbReference>
<proteinExistence type="predicted"/>
<accession>A0A6V7U4W4</accession>
<dbReference type="SMART" id="SM00668">
    <property type="entry name" value="CTLH"/>
    <property type="match status" value="1"/>
</dbReference>
<dbReference type="Proteomes" id="UP000580250">
    <property type="component" value="Unassembled WGS sequence"/>
</dbReference>
<dbReference type="Pfam" id="PF10607">
    <property type="entry name" value="CTLH"/>
    <property type="match status" value="1"/>
</dbReference>
<dbReference type="GO" id="GO:0005737">
    <property type="term" value="C:cytoplasm"/>
    <property type="evidence" value="ECO:0007669"/>
    <property type="project" value="TreeGrafter"/>
</dbReference>
<dbReference type="InterPro" id="IPR045098">
    <property type="entry name" value="Fyv10_fam"/>
</dbReference>
<comment type="caution">
    <text evidence="2">The sequence shown here is derived from an EMBL/GenBank/DDBJ whole genome shotgun (WGS) entry which is preliminary data.</text>
</comment>
<gene>
    <name evidence="2" type="ORF">MENT_LOCUS8436</name>
</gene>
<evidence type="ECO:0000313" key="2">
    <source>
        <dbReference type="EMBL" id="CAD2145919.1"/>
    </source>
</evidence>
<dbReference type="GO" id="GO:0034657">
    <property type="term" value="C:GID complex"/>
    <property type="evidence" value="ECO:0007669"/>
    <property type="project" value="TreeGrafter"/>
</dbReference>
<sequence>MLGWTFRAQKSVYLVARQVEESLRNKDLTLCLNWVRDNRSRLHRIGSRLETEVRIQHCVELVKSGNKSDLHGVHWMANTNLLHLMGLIALGKDSSRSEHQPLLSDERYSTLIQLFRLENDRIYKFCTQSPFSACLQAGIAVHKTPQCKKDSNSRCIVCSSVFELSEGLPYTHLSNSRLFCAISGELFDCEDNRPMMLPNGHVYGEKINA</sequence>
<dbReference type="InterPro" id="IPR006595">
    <property type="entry name" value="CTLH_C"/>
</dbReference>
<dbReference type="PROSITE" id="PS50897">
    <property type="entry name" value="CTLH"/>
    <property type="match status" value="1"/>
</dbReference>